<reference evidence="4 5" key="1">
    <citation type="submission" date="2020-09" db="EMBL/GenBank/DDBJ databases">
        <title>Novel species in genus Gordonia.</title>
        <authorList>
            <person name="Zhang G."/>
        </authorList>
    </citation>
    <scope>NUCLEOTIDE SEQUENCE [LARGE SCALE GENOMIC DNA]</scope>
    <source>
        <strain evidence="4 5">ON-33</strain>
    </source>
</reference>
<accession>A0ABR7WF09</accession>
<evidence type="ECO:0000313" key="5">
    <source>
        <dbReference type="Proteomes" id="UP000602395"/>
    </source>
</evidence>
<dbReference type="SUPFAM" id="SSF63380">
    <property type="entry name" value="Riboflavin synthase domain-like"/>
    <property type="match status" value="1"/>
</dbReference>
<dbReference type="Gene3D" id="3.40.50.80">
    <property type="entry name" value="Nucleotide-binding domain of ferredoxin-NADP reductase (FNR) module"/>
    <property type="match status" value="1"/>
</dbReference>
<feature type="transmembrane region" description="Helical" evidence="2">
    <location>
        <begin position="46"/>
        <end position="65"/>
    </location>
</feature>
<dbReference type="PROSITE" id="PS51384">
    <property type="entry name" value="FAD_FR"/>
    <property type="match status" value="1"/>
</dbReference>
<evidence type="ECO:0000259" key="3">
    <source>
        <dbReference type="PROSITE" id="PS51384"/>
    </source>
</evidence>
<evidence type="ECO:0000256" key="1">
    <source>
        <dbReference type="ARBA" id="ARBA00001974"/>
    </source>
</evidence>
<feature type="transmembrane region" description="Helical" evidence="2">
    <location>
        <begin position="172"/>
        <end position="190"/>
    </location>
</feature>
<evidence type="ECO:0000256" key="2">
    <source>
        <dbReference type="SAM" id="Phobius"/>
    </source>
</evidence>
<dbReference type="CDD" id="cd00322">
    <property type="entry name" value="FNR_like"/>
    <property type="match status" value="1"/>
</dbReference>
<sequence>MTRVIPAWLTAHRAVLLALVALAVAAFVVAATDGDFAYRPDELALSLIIAVVVTGLATYAGAAVVRVPPGSDSWLITAVILFFILPGVTDSGSAITVAVGAAAAGLSKYVLAWRRRVVINPAVAGAVVVYALAYAEVGTIGYPLWWIAAKPLVIPMVVIGALLVTVLREWRLVLVFLAVTLLTVGVLELTEGGQSLEFWYASSPTFFVAAVMLPEPLTSPSTRGHRMTYGALVGVLMYWQVSIAVTDSLSLEFVPEIALLVGSFYAFGVRLATRNPSARRLPLAFADRAGFPADRARPIAADTYELDLVAPAPTTFRPGQWALLSAPEWSRPVWRGTRRVFSYADASGGDEVRFAFTASGAPSHFKCGLIGGDTRRLYLDLSGGDFVLPRAGRGRPVVLLASGIGITPFRSMLCSAIIDGADLRPFTVIHVVRAADREVFGDVLDAARDAGASVRVVESTDLAGGFDDDSLRRLIDDVDGSPHYYASGNPRFVRSTAQSIRRIDSSARWQFWRVHTDAFLGY</sequence>
<keyword evidence="2" id="KW-0812">Transmembrane</keyword>
<proteinExistence type="predicted"/>
<dbReference type="EMBL" id="JACWMS010000003">
    <property type="protein sequence ID" value="MBD1321370.1"/>
    <property type="molecule type" value="Genomic_DNA"/>
</dbReference>
<name>A0ABR7WF09_9ACTN</name>
<feature type="transmembrane region" description="Helical" evidence="2">
    <location>
        <begin position="72"/>
        <end position="88"/>
    </location>
</feature>
<dbReference type="RefSeq" id="WP_190267906.1">
    <property type="nucleotide sequence ID" value="NZ_BAABAD010000005.1"/>
</dbReference>
<comment type="caution">
    <text evidence="4">The sequence shown here is derived from an EMBL/GenBank/DDBJ whole genome shotgun (WGS) entry which is preliminary data.</text>
</comment>
<feature type="transmembrane region" description="Helical" evidence="2">
    <location>
        <begin position="118"/>
        <end position="137"/>
    </location>
</feature>
<protein>
    <submittedName>
        <fullName evidence="4">Oxidoreductase</fullName>
    </submittedName>
</protein>
<feature type="transmembrane region" description="Helical" evidence="2">
    <location>
        <begin position="143"/>
        <end position="165"/>
    </location>
</feature>
<keyword evidence="5" id="KW-1185">Reference proteome</keyword>
<keyword evidence="2" id="KW-1133">Transmembrane helix</keyword>
<dbReference type="InterPro" id="IPR017927">
    <property type="entry name" value="FAD-bd_FR_type"/>
</dbReference>
<dbReference type="InterPro" id="IPR039261">
    <property type="entry name" value="FNR_nucleotide-bd"/>
</dbReference>
<feature type="domain" description="FAD-binding FR-type" evidence="3">
    <location>
        <begin position="286"/>
        <end position="389"/>
    </location>
</feature>
<evidence type="ECO:0000313" key="4">
    <source>
        <dbReference type="EMBL" id="MBD1321370.1"/>
    </source>
</evidence>
<dbReference type="PANTHER" id="PTHR47354:SF5">
    <property type="entry name" value="PROTEIN RFBI"/>
    <property type="match status" value="1"/>
</dbReference>
<dbReference type="PANTHER" id="PTHR47354">
    <property type="entry name" value="NADH OXIDOREDUCTASE HCR"/>
    <property type="match status" value="1"/>
</dbReference>
<comment type="cofactor">
    <cofactor evidence="1">
        <name>FAD</name>
        <dbReference type="ChEBI" id="CHEBI:57692"/>
    </cofactor>
</comment>
<dbReference type="InterPro" id="IPR050415">
    <property type="entry name" value="MRET"/>
</dbReference>
<organism evidence="4 5">
    <name type="scientific">Gordonia hankookensis</name>
    <dbReference type="NCBI Taxonomy" id="589403"/>
    <lineage>
        <taxon>Bacteria</taxon>
        <taxon>Bacillati</taxon>
        <taxon>Actinomycetota</taxon>
        <taxon>Actinomycetes</taxon>
        <taxon>Mycobacteriales</taxon>
        <taxon>Gordoniaceae</taxon>
        <taxon>Gordonia</taxon>
    </lineage>
</organism>
<dbReference type="SUPFAM" id="SSF52343">
    <property type="entry name" value="Ferredoxin reductase-like, C-terminal NADP-linked domain"/>
    <property type="match status" value="1"/>
</dbReference>
<dbReference type="InterPro" id="IPR017938">
    <property type="entry name" value="Riboflavin_synthase-like_b-brl"/>
</dbReference>
<gene>
    <name evidence="4" type="ORF">IDF66_17425</name>
</gene>
<dbReference type="Proteomes" id="UP000602395">
    <property type="component" value="Unassembled WGS sequence"/>
</dbReference>
<keyword evidence="2" id="KW-0472">Membrane</keyword>